<evidence type="ECO:0000313" key="3">
    <source>
        <dbReference type="EMBL" id="MFC7219614.1"/>
    </source>
</evidence>
<dbReference type="Proteomes" id="UP001596413">
    <property type="component" value="Unassembled WGS sequence"/>
</dbReference>
<dbReference type="InterPro" id="IPR028250">
    <property type="entry name" value="DsbDN"/>
</dbReference>
<feature type="domain" description="Thiol:disulfide interchange protein DsbD N-terminal" evidence="2">
    <location>
        <begin position="42"/>
        <end position="157"/>
    </location>
</feature>
<accession>A0ABW2GKN1</accession>
<keyword evidence="1" id="KW-0732">Signal</keyword>
<sequence>MRRGSLRAVRTAAVLLATAGAAAGCGEQAPVSEQFTDGGVAVTVTATDGQVVARLRPERAGFHLYSLSLPDAGVDGLGIPTRLSVSGALTATGAPRTDAEERTVRPEGLDVALPVYADGPVTVVLPVKRTGDGEARIVLTYGACSERGGCLPPVRERAVAVELG</sequence>
<proteinExistence type="predicted"/>
<feature type="signal peptide" evidence="1">
    <location>
        <begin position="1"/>
        <end position="23"/>
    </location>
</feature>
<dbReference type="EMBL" id="JBHSZO010000022">
    <property type="protein sequence ID" value="MFC7219614.1"/>
    <property type="molecule type" value="Genomic_DNA"/>
</dbReference>
<dbReference type="Pfam" id="PF11412">
    <property type="entry name" value="DsbD_N"/>
    <property type="match status" value="1"/>
</dbReference>
<protein>
    <submittedName>
        <fullName evidence="3">Protein-disulfide reductase DsbD domain-containing protein</fullName>
    </submittedName>
</protein>
<dbReference type="InterPro" id="IPR036929">
    <property type="entry name" value="DsbDN_sf"/>
</dbReference>
<organism evidence="3 4">
    <name type="scientific">Streptomyces polyrhachis</name>
    <dbReference type="NCBI Taxonomy" id="1282885"/>
    <lineage>
        <taxon>Bacteria</taxon>
        <taxon>Bacillati</taxon>
        <taxon>Actinomycetota</taxon>
        <taxon>Actinomycetes</taxon>
        <taxon>Kitasatosporales</taxon>
        <taxon>Streptomycetaceae</taxon>
        <taxon>Streptomyces</taxon>
    </lineage>
</organism>
<dbReference type="Gene3D" id="2.60.40.1250">
    <property type="entry name" value="Thiol:disulfide interchange protein DsbD, N-terminal domain"/>
    <property type="match status" value="1"/>
</dbReference>
<gene>
    <name evidence="3" type="ORF">ACFQLX_15780</name>
</gene>
<comment type="caution">
    <text evidence="3">The sequence shown here is derived from an EMBL/GenBank/DDBJ whole genome shotgun (WGS) entry which is preliminary data.</text>
</comment>
<reference evidence="4" key="1">
    <citation type="journal article" date="2019" name="Int. J. Syst. Evol. Microbiol.">
        <title>The Global Catalogue of Microorganisms (GCM) 10K type strain sequencing project: providing services to taxonomists for standard genome sequencing and annotation.</title>
        <authorList>
            <consortium name="The Broad Institute Genomics Platform"/>
            <consortium name="The Broad Institute Genome Sequencing Center for Infectious Disease"/>
            <person name="Wu L."/>
            <person name="Ma J."/>
        </authorList>
    </citation>
    <scope>NUCLEOTIDE SEQUENCE [LARGE SCALE GENOMIC DNA]</scope>
    <source>
        <strain evidence="4">CGMCC 1.13681</strain>
    </source>
</reference>
<evidence type="ECO:0000313" key="4">
    <source>
        <dbReference type="Proteomes" id="UP001596413"/>
    </source>
</evidence>
<dbReference type="PROSITE" id="PS51257">
    <property type="entry name" value="PROKAR_LIPOPROTEIN"/>
    <property type="match status" value="1"/>
</dbReference>
<evidence type="ECO:0000256" key="1">
    <source>
        <dbReference type="SAM" id="SignalP"/>
    </source>
</evidence>
<keyword evidence="4" id="KW-1185">Reference proteome</keyword>
<evidence type="ECO:0000259" key="2">
    <source>
        <dbReference type="Pfam" id="PF11412"/>
    </source>
</evidence>
<dbReference type="RefSeq" id="WP_386415517.1">
    <property type="nucleotide sequence ID" value="NZ_JBHSZO010000022.1"/>
</dbReference>
<name>A0ABW2GKN1_9ACTN</name>
<feature type="chain" id="PRO_5045260620" evidence="1">
    <location>
        <begin position="24"/>
        <end position="164"/>
    </location>
</feature>